<evidence type="ECO:0000259" key="1">
    <source>
        <dbReference type="SMART" id="SM00474"/>
    </source>
</evidence>
<dbReference type="GO" id="GO:0003676">
    <property type="term" value="F:nucleic acid binding"/>
    <property type="evidence" value="ECO:0007669"/>
    <property type="project" value="InterPro"/>
</dbReference>
<gene>
    <name evidence="2" type="ORF">MCOR_7742</name>
</gene>
<keyword evidence="3" id="KW-1185">Reference proteome</keyword>
<sequence length="449" mass="51659">MASSNNVEIITDTDKCLPIVEHLSMFDFIALDAEGINLGKEGPLTLLQIGTVDDKVYLFDIASNKDLFWKGKLKDILQSKKLVKVIHACAGDSAALYHQFGIKLMNVFDTQVADLVISENKGRRLPPSLKLSDVCQKYSDNAQPLDQKYKLKVKWTNEDGELWARRPLTAEMIEYASNDVTALIPTVYHNQKRILEENKLLPEYKTRVEDEINYHIDETASQRKRTRVDGIVECILKDIGKKYKKDTKFLDITDEDDIYAIHHVRYDAEVVSPFIKQLKIESIKARLKELSDQLSTEGNSFIPKARSYGFLRAYQYLPDRDIQAEAKRLQKVLDTLLIAGMVHKYSLTTKINVIAPYEKDALQSIRPRSQHDSTINPVLLSLYWQKQEKDIDFEIERLQITGRGYNIPQGKYKWLKYKCSHNVPDEIQMKAQRHIANLDKTFGKGKYSA</sequence>
<feature type="domain" description="3'-5' exonuclease" evidence="1">
    <location>
        <begin position="7"/>
        <end position="196"/>
    </location>
</feature>
<dbReference type="GO" id="GO:0006139">
    <property type="term" value="P:nucleobase-containing compound metabolic process"/>
    <property type="evidence" value="ECO:0007669"/>
    <property type="project" value="InterPro"/>
</dbReference>
<name>A0A6J8AH75_MYTCO</name>
<reference evidence="2 3" key="1">
    <citation type="submission" date="2020-06" db="EMBL/GenBank/DDBJ databases">
        <authorList>
            <person name="Li R."/>
            <person name="Bekaert M."/>
        </authorList>
    </citation>
    <scope>NUCLEOTIDE SEQUENCE [LARGE SCALE GENOMIC DNA]</scope>
    <source>
        <strain evidence="3">wild</strain>
    </source>
</reference>
<dbReference type="Proteomes" id="UP000507470">
    <property type="component" value="Unassembled WGS sequence"/>
</dbReference>
<dbReference type="PANTHER" id="PTHR46814:SF1">
    <property type="entry name" value="EGALITARIAN, ISOFORM B"/>
    <property type="match status" value="1"/>
</dbReference>
<accession>A0A6J8AH75</accession>
<dbReference type="AlphaFoldDB" id="A0A6J8AH75"/>
<dbReference type="InterPro" id="IPR036397">
    <property type="entry name" value="RNaseH_sf"/>
</dbReference>
<dbReference type="SMART" id="SM00474">
    <property type="entry name" value="35EXOc"/>
    <property type="match status" value="1"/>
</dbReference>
<dbReference type="GO" id="GO:0008408">
    <property type="term" value="F:3'-5' exonuclease activity"/>
    <property type="evidence" value="ECO:0007669"/>
    <property type="project" value="InterPro"/>
</dbReference>
<protein>
    <submittedName>
        <fullName evidence="2">EXD1</fullName>
    </submittedName>
</protein>
<dbReference type="Pfam" id="PF01612">
    <property type="entry name" value="DNA_pol_A_exo1"/>
    <property type="match status" value="1"/>
</dbReference>
<evidence type="ECO:0000313" key="2">
    <source>
        <dbReference type="EMBL" id="CAC5368061.1"/>
    </source>
</evidence>
<dbReference type="InterPro" id="IPR012337">
    <property type="entry name" value="RNaseH-like_sf"/>
</dbReference>
<dbReference type="PANTHER" id="PTHR46814">
    <property type="entry name" value="EGALITARIAN, ISOFORM B"/>
    <property type="match status" value="1"/>
</dbReference>
<evidence type="ECO:0000313" key="3">
    <source>
        <dbReference type="Proteomes" id="UP000507470"/>
    </source>
</evidence>
<dbReference type="SUPFAM" id="SSF53098">
    <property type="entry name" value="Ribonuclease H-like"/>
    <property type="match status" value="1"/>
</dbReference>
<dbReference type="Gene3D" id="3.30.420.10">
    <property type="entry name" value="Ribonuclease H-like superfamily/Ribonuclease H"/>
    <property type="match status" value="1"/>
</dbReference>
<dbReference type="InterPro" id="IPR002562">
    <property type="entry name" value="3'-5'_exonuclease_dom"/>
</dbReference>
<dbReference type="OrthoDB" id="26838at2759"/>
<proteinExistence type="predicted"/>
<organism evidence="2 3">
    <name type="scientific">Mytilus coruscus</name>
    <name type="common">Sea mussel</name>
    <dbReference type="NCBI Taxonomy" id="42192"/>
    <lineage>
        <taxon>Eukaryota</taxon>
        <taxon>Metazoa</taxon>
        <taxon>Spiralia</taxon>
        <taxon>Lophotrochozoa</taxon>
        <taxon>Mollusca</taxon>
        <taxon>Bivalvia</taxon>
        <taxon>Autobranchia</taxon>
        <taxon>Pteriomorphia</taxon>
        <taxon>Mytilida</taxon>
        <taxon>Mytiloidea</taxon>
        <taxon>Mytilidae</taxon>
        <taxon>Mytilinae</taxon>
        <taxon>Mytilus</taxon>
    </lineage>
</organism>
<dbReference type="EMBL" id="CACVKT020001432">
    <property type="protein sequence ID" value="CAC5368061.1"/>
    <property type="molecule type" value="Genomic_DNA"/>
</dbReference>